<feature type="transmembrane region" description="Helical" evidence="6">
    <location>
        <begin position="51"/>
        <end position="71"/>
    </location>
</feature>
<feature type="transmembrane region" description="Helical" evidence="6">
    <location>
        <begin position="116"/>
        <end position="136"/>
    </location>
</feature>
<comment type="similarity">
    <text evidence="2">Belongs to the DRAM/TMEM150 family.</text>
</comment>
<evidence type="ECO:0000256" key="2">
    <source>
        <dbReference type="ARBA" id="ARBA00006565"/>
    </source>
</evidence>
<dbReference type="EMBL" id="JARPUR010000002">
    <property type="protein sequence ID" value="KAK4883473.1"/>
    <property type="molecule type" value="Genomic_DNA"/>
</dbReference>
<evidence type="ECO:0000313" key="9">
    <source>
        <dbReference type="Proteomes" id="UP001353858"/>
    </source>
</evidence>
<comment type="subcellular location">
    <subcellularLocation>
        <location evidence="1">Endomembrane system</location>
        <topology evidence="1">Multi-pass membrane protein</topology>
    </subcellularLocation>
</comment>
<evidence type="ECO:0000256" key="3">
    <source>
        <dbReference type="ARBA" id="ARBA00022692"/>
    </source>
</evidence>
<reference evidence="9" key="1">
    <citation type="submission" date="2023-01" db="EMBL/GenBank/DDBJ databases">
        <title>Key to firefly adult light organ development and bioluminescence: homeobox transcription factors regulate luciferase expression and transportation to peroxisome.</title>
        <authorList>
            <person name="Fu X."/>
        </authorList>
    </citation>
    <scope>NUCLEOTIDE SEQUENCE [LARGE SCALE GENOMIC DNA]</scope>
</reference>
<evidence type="ECO:0000256" key="5">
    <source>
        <dbReference type="ARBA" id="ARBA00023136"/>
    </source>
</evidence>
<protein>
    <recommendedName>
        <fullName evidence="7">CWH43-like N-terminal domain-containing protein</fullName>
    </recommendedName>
</protein>
<dbReference type="Pfam" id="PF10277">
    <property type="entry name" value="Frag1"/>
    <property type="match status" value="1"/>
</dbReference>
<evidence type="ECO:0000256" key="4">
    <source>
        <dbReference type="ARBA" id="ARBA00022989"/>
    </source>
</evidence>
<evidence type="ECO:0000313" key="8">
    <source>
        <dbReference type="EMBL" id="KAK4883473.1"/>
    </source>
</evidence>
<dbReference type="InterPro" id="IPR019402">
    <property type="entry name" value="CWH43_N"/>
</dbReference>
<keyword evidence="5 6" id="KW-0472">Membrane</keyword>
<dbReference type="PANTHER" id="PTHR21324:SF2">
    <property type="entry name" value="EG:22E5.9 PROTEIN"/>
    <property type="match status" value="1"/>
</dbReference>
<feature type="transmembrane region" description="Helical" evidence="6">
    <location>
        <begin position="7"/>
        <end position="28"/>
    </location>
</feature>
<proteinExistence type="inferred from homology"/>
<evidence type="ECO:0000259" key="7">
    <source>
        <dbReference type="Pfam" id="PF10277"/>
    </source>
</evidence>
<dbReference type="InterPro" id="IPR050911">
    <property type="entry name" value="DRAM/TMEM150_Autophagy_Mod"/>
</dbReference>
<gene>
    <name evidence="8" type="ORF">RN001_006792</name>
</gene>
<name>A0AAN7QLB4_9COLE</name>
<dbReference type="PANTHER" id="PTHR21324">
    <property type="entry name" value="FASTING-INDUCIBLE INTEGRAL MEMBRANE PROTEIN TM6P1-RELATED"/>
    <property type="match status" value="1"/>
</dbReference>
<feature type="domain" description="CWH43-like N-terminal" evidence="7">
    <location>
        <begin position="5"/>
        <end position="230"/>
    </location>
</feature>
<sequence length="240" mass="28059">MQIVRYFPIIICGYQVLACIITYSIAVYNKHVYYLFPYISDTGALTPEMNVFGQLFNIGAMLMAFGLFVRYKQVENDINTKNITLKPIWNKIVILLGFIASFGVSVVANFSEYSILSIHLFGAFLAFGIGSFYFYIQTWISSYYLKARNRRISRLTFCTRLVLACILVPLHFTGGHYGYLSFKEFHGESYLLWSEEDGGYNYHLLSVFSEWFMYLDMFFYILTFSREYQKIEVGLTFKFK</sequence>
<feature type="transmembrane region" description="Helical" evidence="6">
    <location>
        <begin position="200"/>
        <end position="222"/>
    </location>
</feature>
<comment type="caution">
    <text evidence="8">The sequence shown here is derived from an EMBL/GenBank/DDBJ whole genome shotgun (WGS) entry which is preliminary data.</text>
</comment>
<feature type="transmembrane region" description="Helical" evidence="6">
    <location>
        <begin position="92"/>
        <end position="110"/>
    </location>
</feature>
<accession>A0AAN7QLB4</accession>
<keyword evidence="4 6" id="KW-1133">Transmembrane helix</keyword>
<dbReference type="GO" id="GO:0012505">
    <property type="term" value="C:endomembrane system"/>
    <property type="evidence" value="ECO:0007669"/>
    <property type="project" value="UniProtKB-SubCell"/>
</dbReference>
<organism evidence="8 9">
    <name type="scientific">Aquatica leii</name>
    <dbReference type="NCBI Taxonomy" id="1421715"/>
    <lineage>
        <taxon>Eukaryota</taxon>
        <taxon>Metazoa</taxon>
        <taxon>Ecdysozoa</taxon>
        <taxon>Arthropoda</taxon>
        <taxon>Hexapoda</taxon>
        <taxon>Insecta</taxon>
        <taxon>Pterygota</taxon>
        <taxon>Neoptera</taxon>
        <taxon>Endopterygota</taxon>
        <taxon>Coleoptera</taxon>
        <taxon>Polyphaga</taxon>
        <taxon>Elateriformia</taxon>
        <taxon>Elateroidea</taxon>
        <taxon>Lampyridae</taxon>
        <taxon>Luciolinae</taxon>
        <taxon>Aquatica</taxon>
    </lineage>
</organism>
<keyword evidence="3 6" id="KW-0812">Transmembrane</keyword>
<dbReference type="Proteomes" id="UP001353858">
    <property type="component" value="Unassembled WGS sequence"/>
</dbReference>
<keyword evidence="9" id="KW-1185">Reference proteome</keyword>
<evidence type="ECO:0000256" key="1">
    <source>
        <dbReference type="ARBA" id="ARBA00004127"/>
    </source>
</evidence>
<feature type="transmembrane region" description="Helical" evidence="6">
    <location>
        <begin position="157"/>
        <end position="180"/>
    </location>
</feature>
<evidence type="ECO:0000256" key="6">
    <source>
        <dbReference type="SAM" id="Phobius"/>
    </source>
</evidence>
<dbReference type="AlphaFoldDB" id="A0AAN7QLB4"/>